<dbReference type="PANTHER" id="PTHR38445:SF9">
    <property type="entry name" value="HTH-TYPE TRANSCRIPTIONAL REPRESSOR YTRA"/>
    <property type="match status" value="1"/>
</dbReference>
<protein>
    <submittedName>
        <fullName evidence="5">GntR family transcriptional regulator</fullName>
    </submittedName>
</protein>
<dbReference type="InterPro" id="IPR036390">
    <property type="entry name" value="WH_DNA-bd_sf"/>
</dbReference>
<organism evidence="5 6">
    <name type="scientific">Leucobacter insecticola</name>
    <dbReference type="NCBI Taxonomy" id="2714934"/>
    <lineage>
        <taxon>Bacteria</taxon>
        <taxon>Bacillati</taxon>
        <taxon>Actinomycetota</taxon>
        <taxon>Actinomycetes</taxon>
        <taxon>Micrococcales</taxon>
        <taxon>Microbacteriaceae</taxon>
        <taxon>Leucobacter</taxon>
    </lineage>
</organism>
<accession>A0A6G8FIW0</accession>
<evidence type="ECO:0000256" key="2">
    <source>
        <dbReference type="ARBA" id="ARBA00023125"/>
    </source>
</evidence>
<sequence length="130" mass="13458">MTQQDAAADALTVFTVDQSAASPPFRQLHDAVVRGISDGRLLPGQRLPTTRALAAHLGLALNTVASAYRALEEAGIVEGRGRAGTFVSLGEDPVTSAARAIALDAAGRIRALGLDAEATRRLLTEAVEAV</sequence>
<dbReference type="Gene3D" id="1.10.10.10">
    <property type="entry name" value="Winged helix-like DNA-binding domain superfamily/Winged helix DNA-binding domain"/>
    <property type="match status" value="1"/>
</dbReference>
<evidence type="ECO:0000256" key="1">
    <source>
        <dbReference type="ARBA" id="ARBA00023015"/>
    </source>
</evidence>
<dbReference type="PANTHER" id="PTHR38445">
    <property type="entry name" value="HTH-TYPE TRANSCRIPTIONAL REPRESSOR YTRA"/>
    <property type="match status" value="1"/>
</dbReference>
<reference evidence="5 6" key="1">
    <citation type="submission" date="2020-03" db="EMBL/GenBank/DDBJ databases">
        <title>Leucobacter sp. nov., isolated from beetles.</title>
        <authorList>
            <person name="Hyun D.-W."/>
            <person name="Bae J.-W."/>
        </authorList>
    </citation>
    <scope>NUCLEOTIDE SEQUENCE [LARGE SCALE GENOMIC DNA]</scope>
    <source>
        <strain evidence="5 6">HDW9B</strain>
    </source>
</reference>
<feature type="domain" description="HTH gntR-type" evidence="4">
    <location>
        <begin position="22"/>
        <end position="90"/>
    </location>
</feature>
<dbReference type="SMART" id="SM00345">
    <property type="entry name" value="HTH_GNTR"/>
    <property type="match status" value="1"/>
</dbReference>
<dbReference type="Proteomes" id="UP000501387">
    <property type="component" value="Chromosome"/>
</dbReference>
<proteinExistence type="predicted"/>
<dbReference type="RefSeq" id="WP_166323195.1">
    <property type="nucleotide sequence ID" value="NZ_CP049934.1"/>
</dbReference>
<keyword evidence="2" id="KW-0238">DNA-binding</keyword>
<keyword evidence="3" id="KW-0804">Transcription</keyword>
<dbReference type="EMBL" id="CP049934">
    <property type="protein sequence ID" value="QIM16305.1"/>
    <property type="molecule type" value="Genomic_DNA"/>
</dbReference>
<keyword evidence="6" id="KW-1185">Reference proteome</keyword>
<dbReference type="PROSITE" id="PS50949">
    <property type="entry name" value="HTH_GNTR"/>
    <property type="match status" value="1"/>
</dbReference>
<evidence type="ECO:0000313" key="6">
    <source>
        <dbReference type="Proteomes" id="UP000501387"/>
    </source>
</evidence>
<evidence type="ECO:0000259" key="4">
    <source>
        <dbReference type="PROSITE" id="PS50949"/>
    </source>
</evidence>
<evidence type="ECO:0000313" key="5">
    <source>
        <dbReference type="EMBL" id="QIM16305.1"/>
    </source>
</evidence>
<keyword evidence="1" id="KW-0805">Transcription regulation</keyword>
<dbReference type="SUPFAM" id="SSF46785">
    <property type="entry name" value="Winged helix' DNA-binding domain"/>
    <property type="match status" value="1"/>
</dbReference>
<evidence type="ECO:0000256" key="3">
    <source>
        <dbReference type="ARBA" id="ARBA00023163"/>
    </source>
</evidence>
<dbReference type="AlphaFoldDB" id="A0A6G8FIW0"/>
<dbReference type="GO" id="GO:0003677">
    <property type="term" value="F:DNA binding"/>
    <property type="evidence" value="ECO:0007669"/>
    <property type="project" value="UniProtKB-KW"/>
</dbReference>
<name>A0A6G8FIW0_9MICO</name>
<dbReference type="KEGG" id="lins:G7067_07520"/>
<dbReference type="GO" id="GO:0003700">
    <property type="term" value="F:DNA-binding transcription factor activity"/>
    <property type="evidence" value="ECO:0007669"/>
    <property type="project" value="InterPro"/>
</dbReference>
<dbReference type="InterPro" id="IPR000524">
    <property type="entry name" value="Tscrpt_reg_HTH_GntR"/>
</dbReference>
<gene>
    <name evidence="5" type="ORF">G7067_07520</name>
</gene>
<dbReference type="Pfam" id="PF00392">
    <property type="entry name" value="GntR"/>
    <property type="match status" value="1"/>
</dbReference>
<dbReference type="InterPro" id="IPR036388">
    <property type="entry name" value="WH-like_DNA-bd_sf"/>
</dbReference>